<organism evidence="2 3">
    <name type="scientific">Cecembia rubra</name>
    <dbReference type="NCBI Taxonomy" id="1485585"/>
    <lineage>
        <taxon>Bacteria</taxon>
        <taxon>Pseudomonadati</taxon>
        <taxon>Bacteroidota</taxon>
        <taxon>Cytophagia</taxon>
        <taxon>Cytophagales</taxon>
        <taxon>Cyclobacteriaceae</taxon>
        <taxon>Cecembia</taxon>
    </lineage>
</organism>
<dbReference type="GO" id="GO:0016757">
    <property type="term" value="F:glycosyltransferase activity"/>
    <property type="evidence" value="ECO:0007669"/>
    <property type="project" value="InterPro"/>
</dbReference>
<dbReference type="AlphaFoldDB" id="A0A2P8EDD3"/>
<dbReference type="Proteomes" id="UP000240708">
    <property type="component" value="Unassembled WGS sequence"/>
</dbReference>
<feature type="domain" description="Glycosyl transferase family 1" evidence="1">
    <location>
        <begin position="183"/>
        <end position="343"/>
    </location>
</feature>
<dbReference type="Gene3D" id="3.40.50.2000">
    <property type="entry name" value="Glycogen Phosphorylase B"/>
    <property type="match status" value="1"/>
</dbReference>
<dbReference type="EMBL" id="PYGF01000001">
    <property type="protein sequence ID" value="PSL07492.1"/>
    <property type="molecule type" value="Genomic_DNA"/>
</dbReference>
<name>A0A2P8EDD3_9BACT</name>
<reference evidence="2 3" key="1">
    <citation type="submission" date="2018-03" db="EMBL/GenBank/DDBJ databases">
        <title>Genomic Encyclopedia of Archaeal and Bacterial Type Strains, Phase II (KMG-II): from individual species to whole genera.</title>
        <authorList>
            <person name="Goeker M."/>
        </authorList>
    </citation>
    <scope>NUCLEOTIDE SEQUENCE [LARGE SCALE GENOMIC DNA]</scope>
    <source>
        <strain evidence="2 3">DSM 28057</strain>
    </source>
</reference>
<sequence>MHSIPVLIASTLKPLKDPRAYYRFGLSLRETNKYLINIIGFSIKNEDDEKNIKFHPLFLEKRKGLSRILASYVFYKVYRNERPRLCIICTWEFIPAAVLCKFLFGGKLVYDVQENYTLNISYNRTSQGIRKWFAKTLIQVIEYFGKGYFEHFIFSEQCYIYEKPAFHPNTILENKFYGYVPEIIPNKRLNLPKLRFLISGTITEVYGIREALQWFIILQHTFPEISLLIIGHCPISTYREKLIEMSKGIKGIELEISYQPISYERILGAYGTSDIVLLPYHQIPSISPKIPSKLYECLALGKPVIFSPNTKWRELVDQYGGGMEIDFKDLQNAQNHFRNFLSKSYFNGKSTYELTWPSEEKRFLTQIQKILNPK</sequence>
<evidence type="ECO:0000313" key="3">
    <source>
        <dbReference type="Proteomes" id="UP000240708"/>
    </source>
</evidence>
<accession>A0A2P8EDD3</accession>
<evidence type="ECO:0000313" key="2">
    <source>
        <dbReference type="EMBL" id="PSL07492.1"/>
    </source>
</evidence>
<protein>
    <submittedName>
        <fullName evidence="2">Glycosyltransferase involved in cell wall biosynthesis</fullName>
    </submittedName>
</protein>
<dbReference type="OrthoDB" id="925984at2"/>
<dbReference type="RefSeq" id="WP_106565573.1">
    <property type="nucleotide sequence ID" value="NZ_JAUVYL010000007.1"/>
</dbReference>
<dbReference type="InterPro" id="IPR001296">
    <property type="entry name" value="Glyco_trans_1"/>
</dbReference>
<dbReference type="Pfam" id="PF00534">
    <property type="entry name" value="Glycos_transf_1"/>
    <property type="match status" value="1"/>
</dbReference>
<evidence type="ECO:0000259" key="1">
    <source>
        <dbReference type="Pfam" id="PF00534"/>
    </source>
</evidence>
<gene>
    <name evidence="2" type="ORF">CLV48_101424</name>
</gene>
<dbReference type="SUPFAM" id="SSF53756">
    <property type="entry name" value="UDP-Glycosyltransferase/glycogen phosphorylase"/>
    <property type="match status" value="1"/>
</dbReference>
<keyword evidence="2" id="KW-0808">Transferase</keyword>
<comment type="caution">
    <text evidence="2">The sequence shown here is derived from an EMBL/GenBank/DDBJ whole genome shotgun (WGS) entry which is preliminary data.</text>
</comment>
<keyword evidence="3" id="KW-1185">Reference proteome</keyword>
<proteinExistence type="predicted"/>